<proteinExistence type="predicted"/>
<dbReference type="InterPro" id="IPR042187">
    <property type="entry name" value="Flagellin_C_sub2"/>
</dbReference>
<dbReference type="SUPFAM" id="SSF64518">
    <property type="entry name" value="Phase 1 flagellin"/>
    <property type="match status" value="1"/>
</dbReference>
<gene>
    <name evidence="4" type="ORF">LCGC14_2676580</name>
</gene>
<sequence>MIINHNLSAVFTNRILARTERELSRSIEKLASGLRINRAGDDASGLAVSETLRSQIRGLEQAQKNALNSISLIQTAEGSLQSVHSILHRMRELAVQSANAIYSEEDRSLIQVEVSQLIEEIDRIAGTTEFNKFKLLDGSNRDFRFQVGPNPGQSITVVMKTMTAVAIGVSGLTMSTIDTANEALSRIDQAVGSVSKMRASYGAVQNRLEYVVSNLAVASENLQAAESRIRDTDMASEIINFMRLRILKDSGVAMLIQANLKPESVVR</sequence>
<dbReference type="Pfam" id="PF00669">
    <property type="entry name" value="Flagellin_N"/>
    <property type="match status" value="1"/>
</dbReference>
<feature type="domain" description="Flagellin N-terminal" evidence="2">
    <location>
        <begin position="3"/>
        <end position="140"/>
    </location>
</feature>
<evidence type="ECO:0000259" key="3">
    <source>
        <dbReference type="Pfam" id="PF00700"/>
    </source>
</evidence>
<dbReference type="AlphaFoldDB" id="A0A0F9CED0"/>
<keyword evidence="1" id="KW-0975">Bacterial flagellum</keyword>
<dbReference type="InterPro" id="IPR001029">
    <property type="entry name" value="Flagellin_N"/>
</dbReference>
<dbReference type="Pfam" id="PF00700">
    <property type="entry name" value="Flagellin_C"/>
    <property type="match status" value="1"/>
</dbReference>
<dbReference type="PRINTS" id="PR00207">
    <property type="entry name" value="FLAGELLIN"/>
</dbReference>
<evidence type="ECO:0008006" key="5">
    <source>
        <dbReference type="Google" id="ProtNLM"/>
    </source>
</evidence>
<dbReference type="InterPro" id="IPR001492">
    <property type="entry name" value="Flagellin"/>
</dbReference>
<dbReference type="PANTHER" id="PTHR42792">
    <property type="entry name" value="FLAGELLIN"/>
    <property type="match status" value="1"/>
</dbReference>
<protein>
    <recommendedName>
        <fullName evidence="5">Flagellin</fullName>
    </recommendedName>
</protein>
<organism evidence="4">
    <name type="scientific">marine sediment metagenome</name>
    <dbReference type="NCBI Taxonomy" id="412755"/>
    <lineage>
        <taxon>unclassified sequences</taxon>
        <taxon>metagenomes</taxon>
        <taxon>ecological metagenomes</taxon>
    </lineage>
</organism>
<dbReference type="GO" id="GO:0009288">
    <property type="term" value="C:bacterial-type flagellum"/>
    <property type="evidence" value="ECO:0007669"/>
    <property type="project" value="InterPro"/>
</dbReference>
<accession>A0A0F9CED0</accession>
<feature type="non-terminal residue" evidence="4">
    <location>
        <position position="267"/>
    </location>
</feature>
<dbReference type="Gene3D" id="6.10.10.10">
    <property type="entry name" value="Flagellar export chaperone, C-terminal domain"/>
    <property type="match status" value="1"/>
</dbReference>
<name>A0A0F9CED0_9ZZZZ</name>
<dbReference type="GO" id="GO:0005198">
    <property type="term" value="F:structural molecule activity"/>
    <property type="evidence" value="ECO:0007669"/>
    <property type="project" value="InterPro"/>
</dbReference>
<dbReference type="EMBL" id="LAZR01047077">
    <property type="protein sequence ID" value="KKK95061.1"/>
    <property type="molecule type" value="Genomic_DNA"/>
</dbReference>
<reference evidence="4" key="1">
    <citation type="journal article" date="2015" name="Nature">
        <title>Complex archaea that bridge the gap between prokaryotes and eukaryotes.</title>
        <authorList>
            <person name="Spang A."/>
            <person name="Saw J.H."/>
            <person name="Jorgensen S.L."/>
            <person name="Zaremba-Niedzwiedzka K."/>
            <person name="Martijn J."/>
            <person name="Lind A.E."/>
            <person name="van Eijk R."/>
            <person name="Schleper C."/>
            <person name="Guy L."/>
            <person name="Ettema T.J."/>
        </authorList>
    </citation>
    <scope>NUCLEOTIDE SEQUENCE</scope>
</reference>
<dbReference type="InterPro" id="IPR046358">
    <property type="entry name" value="Flagellin_C"/>
</dbReference>
<feature type="domain" description="Flagellin C-terminal" evidence="3">
    <location>
        <begin position="185"/>
        <end position="266"/>
    </location>
</feature>
<dbReference type="Gene3D" id="1.20.1330.10">
    <property type="entry name" value="f41 fragment of flagellin, N-terminal domain"/>
    <property type="match status" value="2"/>
</dbReference>
<evidence type="ECO:0000313" key="4">
    <source>
        <dbReference type="EMBL" id="KKK95061.1"/>
    </source>
</evidence>
<evidence type="ECO:0000259" key="2">
    <source>
        <dbReference type="Pfam" id="PF00669"/>
    </source>
</evidence>
<dbReference type="PANTHER" id="PTHR42792:SF2">
    <property type="entry name" value="FLAGELLIN"/>
    <property type="match status" value="1"/>
</dbReference>
<comment type="caution">
    <text evidence="4">The sequence shown here is derived from an EMBL/GenBank/DDBJ whole genome shotgun (WGS) entry which is preliminary data.</text>
</comment>
<evidence type="ECO:0000256" key="1">
    <source>
        <dbReference type="ARBA" id="ARBA00023143"/>
    </source>
</evidence>